<dbReference type="InterPro" id="IPR011009">
    <property type="entry name" value="Kinase-like_dom_sf"/>
</dbReference>
<accession>A0A5J5FSA7</accession>
<evidence type="ECO:0000313" key="3">
    <source>
        <dbReference type="EMBL" id="KAA8996210.1"/>
    </source>
</evidence>
<dbReference type="SUPFAM" id="SSF56112">
    <property type="entry name" value="Protein kinase-like (PK-like)"/>
    <property type="match status" value="1"/>
</dbReference>
<dbReference type="Pfam" id="PF01636">
    <property type="entry name" value="APH"/>
    <property type="match status" value="1"/>
</dbReference>
<dbReference type="Gene3D" id="3.90.1200.10">
    <property type="match status" value="1"/>
</dbReference>
<dbReference type="Proteomes" id="UP000335415">
    <property type="component" value="Unassembled WGS sequence"/>
</dbReference>
<evidence type="ECO:0000313" key="4">
    <source>
        <dbReference type="Proteomes" id="UP000335415"/>
    </source>
</evidence>
<feature type="domain" description="Aminoglycoside phosphotransferase" evidence="2">
    <location>
        <begin position="57"/>
        <end position="303"/>
    </location>
</feature>
<dbReference type="Gene3D" id="3.30.200.20">
    <property type="entry name" value="Phosphorylase Kinase, domain 1"/>
    <property type="match status" value="1"/>
</dbReference>
<dbReference type="PANTHER" id="PTHR21064">
    <property type="entry name" value="AMINOGLYCOSIDE PHOSPHOTRANSFERASE DOMAIN-CONTAINING PROTEIN-RELATED"/>
    <property type="match status" value="1"/>
</dbReference>
<proteinExistence type="inferred from homology"/>
<dbReference type="OrthoDB" id="3266537at2"/>
<dbReference type="GO" id="GO:0004413">
    <property type="term" value="F:homoserine kinase activity"/>
    <property type="evidence" value="ECO:0007669"/>
    <property type="project" value="TreeGrafter"/>
</dbReference>
<evidence type="ECO:0000259" key="2">
    <source>
        <dbReference type="Pfam" id="PF01636"/>
    </source>
</evidence>
<dbReference type="EMBL" id="VYKJ01000015">
    <property type="protein sequence ID" value="KAA8996210.1"/>
    <property type="molecule type" value="Genomic_DNA"/>
</dbReference>
<name>A0A5J5FSA7_9GAMM</name>
<dbReference type="AlphaFoldDB" id="A0A5J5FSA7"/>
<dbReference type="InterPro" id="IPR002575">
    <property type="entry name" value="Aminoglycoside_PTrfase"/>
</dbReference>
<evidence type="ECO:0000256" key="1">
    <source>
        <dbReference type="ARBA" id="ARBA00038240"/>
    </source>
</evidence>
<sequence>MGADAHGMGTDAVAADWPAMTQDDLTRLLAHYPALGKLQARHWRSPRPFSCAEIIATEHGSLFVKRYHHRVRQPEGLIEEHRFMTHLAEQGIPVPHIYRSLTGDSALRLGDWTYEIHGLSSGEDWYRDTRSWEPFHSADDARAAGAMLARCHIAAADYQAPCRRQQPLIANLRLFSQKNPLEALQRHIAGRPALMAYFADKPWRQTIDQHILPWHRKVFPYLAQQKPLWTHNDWHASNLLWRRTPTRPEVACVIDFGLSDRTFALFDLATAIERNAIAWLSLTPAHSPEADLSAVTALLAGYREHLALTDTDLLVLSLLLPIVHADFALSELDYFADILKNRTYADLAWFDYLFGHAAWFSQPAGQRLLRHIRTPSRRRRQTEGTPHHA</sequence>
<keyword evidence="4" id="KW-1185">Reference proteome</keyword>
<comment type="caution">
    <text evidence="3">The sequence shown here is derived from an EMBL/GenBank/DDBJ whole genome shotgun (WGS) entry which is preliminary data.</text>
</comment>
<dbReference type="InterPro" id="IPR050249">
    <property type="entry name" value="Pseudomonas-type_ThrB"/>
</dbReference>
<comment type="similarity">
    <text evidence="1">Belongs to the pseudomonas-type ThrB family.</text>
</comment>
<dbReference type="GO" id="GO:0009088">
    <property type="term" value="P:threonine biosynthetic process"/>
    <property type="evidence" value="ECO:0007669"/>
    <property type="project" value="TreeGrafter"/>
</dbReference>
<reference evidence="3 4" key="1">
    <citation type="submission" date="2019-09" db="EMBL/GenBank/DDBJ databases">
        <authorList>
            <person name="Li Y."/>
        </authorList>
    </citation>
    <scope>NUCLEOTIDE SEQUENCE [LARGE SCALE GENOMIC DNA]</scope>
    <source>
        <strain evidence="3 4">L3-3HA</strain>
    </source>
</reference>
<keyword evidence="3" id="KW-0808">Transferase</keyword>
<gene>
    <name evidence="3" type="ORF">FJU30_22420</name>
</gene>
<organism evidence="3 4">
    <name type="scientific">Affinibrenneria salicis</name>
    <dbReference type="NCBI Taxonomy" id="2590031"/>
    <lineage>
        <taxon>Bacteria</taxon>
        <taxon>Pseudomonadati</taxon>
        <taxon>Pseudomonadota</taxon>
        <taxon>Gammaproteobacteria</taxon>
        <taxon>Enterobacterales</taxon>
        <taxon>Pectobacteriaceae</taxon>
        <taxon>Affinibrenneria</taxon>
    </lineage>
</organism>
<protein>
    <submittedName>
        <fullName evidence="3">Phosphotransferase</fullName>
    </submittedName>
</protein>
<dbReference type="PANTHER" id="PTHR21064:SF6">
    <property type="entry name" value="AMINOGLYCOSIDE PHOSPHOTRANSFERASE DOMAIN-CONTAINING PROTEIN"/>
    <property type="match status" value="1"/>
</dbReference>